<evidence type="ECO:0000313" key="6">
    <source>
        <dbReference type="Proteomes" id="UP000429607"/>
    </source>
</evidence>
<dbReference type="GO" id="GO:0043657">
    <property type="term" value="C:host cell"/>
    <property type="evidence" value="ECO:0007669"/>
    <property type="project" value="UniProtKB-SubCell"/>
</dbReference>
<proteinExistence type="predicted"/>
<accession>A0A6A3J820</accession>
<evidence type="ECO:0000256" key="3">
    <source>
        <dbReference type="ARBA" id="ARBA00022525"/>
    </source>
</evidence>
<dbReference type="Proteomes" id="UP000429607">
    <property type="component" value="Unassembled WGS sequence"/>
</dbReference>
<sequence>MVTISLQCAIVGKAGDTFEVKIDDAEKVSTFKEAIHKKKRDKIKGNAAELKLFLAKTKDGKWLLEKSDVGKKLEGGETTPEVNKMIAENKMMPSWTIQDVLADFKMTGDLAPSSKQIHVLVVLPDQQQSGSTKERLRHKRMSTETSCCTFLDALARDLAKLYDFNCEFGDDIPTMDDVFNAVENGDWEFRMKRGEHLTAVELPDYFTEDEWHGLETLNWHTNRRIYDGKVATTNEGKPYIILPHDMFTRDVVDICKSIATKAGVVREPTEFEVKDGEILG</sequence>
<comment type="caution">
    <text evidence="5">The sequence shown here is derived from an EMBL/GenBank/DDBJ whole genome shotgun (WGS) entry which is preliminary data.</text>
</comment>
<evidence type="ECO:0000313" key="5">
    <source>
        <dbReference type="EMBL" id="KAE8991446.1"/>
    </source>
</evidence>
<dbReference type="AlphaFoldDB" id="A0A6A3J820"/>
<organism evidence="5 6">
    <name type="scientific">Phytophthora rubi</name>
    <dbReference type="NCBI Taxonomy" id="129364"/>
    <lineage>
        <taxon>Eukaryota</taxon>
        <taxon>Sar</taxon>
        <taxon>Stramenopiles</taxon>
        <taxon>Oomycota</taxon>
        <taxon>Peronosporomycetes</taxon>
        <taxon>Peronosporales</taxon>
        <taxon>Peronosporaceae</taxon>
        <taxon>Phytophthora</taxon>
    </lineage>
</organism>
<name>A0A6A3J820_9STRA</name>
<protein>
    <recommendedName>
        <fullName evidence="4">Crinkler effector protein N-terminal domain-containing protein</fullName>
    </recommendedName>
</protein>
<dbReference type="EMBL" id="QXFV01002190">
    <property type="protein sequence ID" value="KAE8991446.1"/>
    <property type="molecule type" value="Genomic_DNA"/>
</dbReference>
<reference evidence="5 6" key="1">
    <citation type="submission" date="2018-09" db="EMBL/GenBank/DDBJ databases">
        <title>Genomic investigation of the strawberry pathogen Phytophthora fragariae indicates pathogenicity is determined by transcriptional variation in three key races.</title>
        <authorList>
            <person name="Adams T.M."/>
            <person name="Armitage A.D."/>
            <person name="Sobczyk M.K."/>
            <person name="Bates H.J."/>
            <person name="Dunwell J.M."/>
            <person name="Nellist C.F."/>
            <person name="Harrison R.J."/>
        </authorList>
    </citation>
    <scope>NUCLEOTIDE SEQUENCE [LARGE SCALE GENOMIC DNA]</scope>
    <source>
        <strain evidence="5 6">SCRP249</strain>
    </source>
</reference>
<evidence type="ECO:0000256" key="2">
    <source>
        <dbReference type="ARBA" id="ARBA00004613"/>
    </source>
</evidence>
<gene>
    <name evidence="5" type="ORF">PR001_g21226</name>
</gene>
<dbReference type="Pfam" id="PF20147">
    <property type="entry name" value="Crinkler"/>
    <property type="match status" value="1"/>
</dbReference>
<feature type="domain" description="Crinkler effector protein N-terminal" evidence="4">
    <location>
        <begin position="4"/>
        <end position="122"/>
    </location>
</feature>
<dbReference type="InterPro" id="IPR045379">
    <property type="entry name" value="Crinkler_N"/>
</dbReference>
<evidence type="ECO:0000256" key="1">
    <source>
        <dbReference type="ARBA" id="ARBA00004340"/>
    </source>
</evidence>
<evidence type="ECO:0000259" key="4">
    <source>
        <dbReference type="Pfam" id="PF20147"/>
    </source>
</evidence>
<comment type="subcellular location">
    <subcellularLocation>
        <location evidence="1">Host cell</location>
    </subcellularLocation>
    <subcellularLocation>
        <location evidence="2">Secreted</location>
    </subcellularLocation>
</comment>
<dbReference type="GO" id="GO:0005576">
    <property type="term" value="C:extracellular region"/>
    <property type="evidence" value="ECO:0007669"/>
    <property type="project" value="UniProtKB-SubCell"/>
</dbReference>
<keyword evidence="3" id="KW-0964">Secreted</keyword>